<dbReference type="Pfam" id="PF13588">
    <property type="entry name" value="HSDR_N_2"/>
    <property type="match status" value="1"/>
</dbReference>
<organism evidence="4 5">
    <name type="scientific">Xenorhabdus lircayensis</name>
    <dbReference type="NCBI Taxonomy" id="2763499"/>
    <lineage>
        <taxon>Bacteria</taxon>
        <taxon>Pseudomonadati</taxon>
        <taxon>Pseudomonadota</taxon>
        <taxon>Gammaproteobacteria</taxon>
        <taxon>Enterobacterales</taxon>
        <taxon>Morganellaceae</taxon>
        <taxon>Xenorhabdus</taxon>
    </lineage>
</organism>
<dbReference type="PANTHER" id="PTHR42998:SF1">
    <property type="entry name" value="TYPE I RESTRICTION ENZYME HINDI METHYLASE SUBUNIT"/>
    <property type="match status" value="1"/>
</dbReference>
<evidence type="ECO:0000313" key="4">
    <source>
        <dbReference type="EMBL" id="MBI6550113.1"/>
    </source>
</evidence>
<dbReference type="Gene3D" id="3.40.50.150">
    <property type="entry name" value="Vaccinia Virus protein VP39"/>
    <property type="match status" value="1"/>
</dbReference>
<dbReference type="Proteomes" id="UP000696184">
    <property type="component" value="Unassembled WGS sequence"/>
</dbReference>
<proteinExistence type="inferred from homology"/>
<dbReference type="InterPro" id="IPR029464">
    <property type="entry name" value="HSDR_N"/>
</dbReference>
<keyword evidence="4" id="KW-0540">Nuclease</keyword>
<dbReference type="PRINTS" id="PR00507">
    <property type="entry name" value="N12N6MTFRASE"/>
</dbReference>
<accession>A0ABS0U8A4</accession>
<name>A0ABS0U8A4_9GAMM</name>
<evidence type="ECO:0000259" key="2">
    <source>
        <dbReference type="Pfam" id="PF02384"/>
    </source>
</evidence>
<dbReference type="InterPro" id="IPR029063">
    <property type="entry name" value="SAM-dependent_MTases_sf"/>
</dbReference>
<comment type="caution">
    <text evidence="4">The sequence shown here is derived from an EMBL/GenBank/DDBJ whole genome shotgun (WGS) entry which is preliminary data.</text>
</comment>
<dbReference type="RefSeq" id="WP_198690885.1">
    <property type="nucleotide sequence ID" value="NZ_CAWPUD010000054.1"/>
</dbReference>
<evidence type="ECO:0000313" key="5">
    <source>
        <dbReference type="Proteomes" id="UP000696184"/>
    </source>
</evidence>
<gene>
    <name evidence="4" type="ORF">H8A87_15715</name>
</gene>
<keyword evidence="4" id="KW-0255">Endonuclease</keyword>
<feature type="domain" description="Type I restriction enzyme R protein N-terminal" evidence="3">
    <location>
        <begin position="48"/>
        <end position="163"/>
    </location>
</feature>
<comment type="similarity">
    <text evidence="1">Belongs to the N(4)/N(6)-methyltransferase family.</text>
</comment>
<dbReference type="InterPro" id="IPR003356">
    <property type="entry name" value="DNA_methylase_A-5"/>
</dbReference>
<protein>
    <submittedName>
        <fullName evidence="4">Restriction endonuclease subunit M</fullName>
    </submittedName>
</protein>
<keyword evidence="5" id="KW-1185">Reference proteome</keyword>
<dbReference type="GO" id="GO:0004519">
    <property type="term" value="F:endonuclease activity"/>
    <property type="evidence" value="ECO:0007669"/>
    <property type="project" value="UniProtKB-KW"/>
</dbReference>
<sequence>MANLGEFCLIHPDDWLFQSHGDVASAKRRAVEWEASHGSLDDAPNAIEEFVRQWVLHRLLTVYKYPRSWIGEKITIEESIKMGSSEKQADITIKNDSRRPFLIIETKSRNSSQIDYKEAERQLESYLASTHTATIGMVTDGITTKSLRKKIDPNDFDYISDIPLYGGDLSVKVKLSRDLIHLKDGRKTGLTPISEEYSRLLVDCHNILRDVDGLHDDEALDELSKVIYVKIFDERKTIEKPVGADFGFQTYGSANPSEAASNIRELYEEAKKKEIEVYSQRIPGYERSRGVFKAPIKLSDIALFKVVEKLQDFSFVDSKSDVKGTAFQNVLGSAIRAGMGQYFTPDPIVELAVGIVKPTASDVILDPFCGSGHFLSKCLDYVMVNQRSTLDDYGVHQFKFFHLHGIEKSDRMVRIAMTDMMLHDDGHTNIRNLDSLLSFDNYPDIVSIGGDSNQSPEVFDVIMTNPPFGSIMRQEVMGMVGRFELGNKKKSLPLEIIGLERCFQFLKPGGKLAIVLPDGLLKNKTSLFVREWVLNKAKIKAIISLPEETFQPYGAMVKTSLCIFEKNKTDEKEKNESEVFLCEINNIGFDATGRAKQGSEINTVIEDFHKKVGWK</sequence>
<keyword evidence="4" id="KW-0378">Hydrolase</keyword>
<reference evidence="4 5" key="1">
    <citation type="submission" date="2020-08" db="EMBL/GenBank/DDBJ databases">
        <title>Description of Xenorhabdus lircayensis sp. nov., the symbiotic bacterium associated with the entomopathogenic nematode Steirnernema unicornum.</title>
        <authorList>
            <person name="Castaneda-Alvarez C."/>
            <person name="Prodan S."/>
            <person name="Zamorano A."/>
            <person name="San-Blas E."/>
            <person name="Aballay E."/>
        </authorList>
    </citation>
    <scope>NUCLEOTIDE SEQUENCE [LARGE SCALE GENOMIC DNA]</scope>
    <source>
        <strain evidence="4 5">VLS</strain>
    </source>
</reference>
<dbReference type="PANTHER" id="PTHR42998">
    <property type="entry name" value="TYPE I RESTRICTION ENZYME HINDVIIP M PROTEIN-RELATED"/>
    <property type="match status" value="1"/>
</dbReference>
<feature type="domain" description="DNA methylase adenine-specific" evidence="2">
    <location>
        <begin position="337"/>
        <end position="591"/>
    </location>
</feature>
<dbReference type="InterPro" id="IPR052916">
    <property type="entry name" value="Type-I_RE_MTase_Subunit"/>
</dbReference>
<dbReference type="EMBL" id="JACOII010000054">
    <property type="protein sequence ID" value="MBI6550113.1"/>
    <property type="molecule type" value="Genomic_DNA"/>
</dbReference>
<dbReference type="CDD" id="cd02440">
    <property type="entry name" value="AdoMet_MTases"/>
    <property type="match status" value="1"/>
</dbReference>
<evidence type="ECO:0000259" key="3">
    <source>
        <dbReference type="Pfam" id="PF13588"/>
    </source>
</evidence>
<evidence type="ECO:0000256" key="1">
    <source>
        <dbReference type="ARBA" id="ARBA00006594"/>
    </source>
</evidence>
<dbReference type="Pfam" id="PF02384">
    <property type="entry name" value="N6_Mtase"/>
    <property type="match status" value="1"/>
</dbReference>
<dbReference type="SUPFAM" id="SSF53335">
    <property type="entry name" value="S-adenosyl-L-methionine-dependent methyltransferases"/>
    <property type="match status" value="1"/>
</dbReference>